<dbReference type="InterPro" id="IPR045175">
    <property type="entry name" value="M28_fam"/>
</dbReference>
<evidence type="ECO:0000256" key="10">
    <source>
        <dbReference type="ARBA" id="ARBA00022723"/>
    </source>
</evidence>
<evidence type="ECO:0000256" key="8">
    <source>
        <dbReference type="ARBA" id="ARBA00022670"/>
    </source>
</evidence>
<organism evidence="21 22">
    <name type="scientific">Vanilla planifolia</name>
    <name type="common">Vanilla</name>
    <dbReference type="NCBI Taxonomy" id="51239"/>
    <lineage>
        <taxon>Eukaryota</taxon>
        <taxon>Viridiplantae</taxon>
        <taxon>Streptophyta</taxon>
        <taxon>Embryophyta</taxon>
        <taxon>Tracheophyta</taxon>
        <taxon>Spermatophyta</taxon>
        <taxon>Magnoliopsida</taxon>
        <taxon>Liliopsida</taxon>
        <taxon>Asparagales</taxon>
        <taxon>Orchidaceae</taxon>
        <taxon>Vanilloideae</taxon>
        <taxon>Vanilleae</taxon>
        <taxon>Vanilla</taxon>
    </lineage>
</organism>
<evidence type="ECO:0000256" key="4">
    <source>
        <dbReference type="ARBA" id="ARBA00004477"/>
    </source>
</evidence>
<name>A0A835R8D6_VANPL</name>
<feature type="transmembrane region" description="Helical" evidence="19">
    <location>
        <begin position="594"/>
        <end position="614"/>
    </location>
</feature>
<dbReference type="GO" id="GO:0005774">
    <property type="term" value="C:vacuolar membrane"/>
    <property type="evidence" value="ECO:0007669"/>
    <property type="project" value="UniProtKB-SubCell"/>
</dbReference>
<evidence type="ECO:0000256" key="5">
    <source>
        <dbReference type="ARBA" id="ARBA00010918"/>
    </source>
</evidence>
<evidence type="ECO:0000256" key="9">
    <source>
        <dbReference type="ARBA" id="ARBA00022692"/>
    </source>
</evidence>
<feature type="transmembrane region" description="Helical" evidence="19">
    <location>
        <begin position="415"/>
        <end position="439"/>
    </location>
</feature>
<dbReference type="GO" id="GO:0005789">
    <property type="term" value="C:endoplasmic reticulum membrane"/>
    <property type="evidence" value="ECO:0007669"/>
    <property type="project" value="UniProtKB-SubCell"/>
</dbReference>
<keyword evidence="16 19" id="KW-0472">Membrane</keyword>
<evidence type="ECO:0000256" key="16">
    <source>
        <dbReference type="ARBA" id="ARBA00023136"/>
    </source>
</evidence>
<keyword evidence="8" id="KW-0645">Protease</keyword>
<comment type="subcellular location">
    <subcellularLocation>
        <location evidence="4">Endoplasmic reticulum membrane</location>
        <topology evidence="4">Multi-pass membrane protein</topology>
    </subcellularLocation>
    <subcellularLocation>
        <location evidence="3">Vacuole membrane</location>
        <topology evidence="3">Multi-pass membrane protein</topology>
    </subcellularLocation>
</comment>
<evidence type="ECO:0000313" key="21">
    <source>
        <dbReference type="EMBL" id="KAG0486349.1"/>
    </source>
</evidence>
<evidence type="ECO:0000256" key="17">
    <source>
        <dbReference type="ARBA" id="ARBA00023180"/>
    </source>
</evidence>
<evidence type="ECO:0000313" key="22">
    <source>
        <dbReference type="Proteomes" id="UP000639772"/>
    </source>
</evidence>
<keyword evidence="10" id="KW-0479">Metal-binding</keyword>
<evidence type="ECO:0000256" key="6">
    <source>
        <dbReference type="ARBA" id="ARBA00017435"/>
    </source>
</evidence>
<sequence>MPKASNAAMDSSGRKESGPKRTTSLLLALFVLLINGTWAIYYFQHNNLPSPLTPEKVGKRGFSEVSALNHVRHLTGFGPHPVGSDSLDLAVEYVFSASKLIKDSAHWEVEVQVDHFTAKTGANCLRGGFFKGKTLIYSDLKHVIIRILPKYLPEAEENVILVSSHIDTVFSTEGAGDCSSCVGVMLELARGISQWGHGFKNGVIFLFNTGEEEGLNGAHSFITQHPWRKTIRFIIDLEAMGIGGKSSLFQTGAVPWLVETYANVAKHPSGQIVAQDLFLSGAIKSATDFQVYKEVAGLPGLDFVYSDSGAVYHTKNDKLKLLKPGSLQHLGENMLAFLVHVARSPDLSKIAVPDDKAREENMPIYFDVLGMYMIVYTQRLASMISNSVIMQALLLWTTSLFVGGYPAVVSLALSCLGILLMWLLSLGLSVFVAFILPIISSSPTPYIASPWLVAGLFCAPALVGAILGQHIGFLLRPKYLRKVGSSYLALVWLVSPSFAYGLMEATLSPAKLPQPLKVTTLILGLPLPILLSSGVFMQLVGVIIGNLVRFDRDPGSTPEWLGNAIIAIFIASVVCLMFVYLLSYVHNSGVKWSIVFSGFLLMGLTLFIVTTGFFPTFTNDIARAVNVVHVVDTNGNYALNREPTSYVSLYSSTPGKLVEESKSLEDEGFACGREKAIDFITFTVTYGCLSFKDTDAGWSKLEIPSLGIESDLINGSRITRVLVDTKNSKRWALAINSDLVCDFSFEVDSEELVSTGEKSSVDGWHIIQFSGGKESPTKFYLNLIWSKEAKGSEKASPLLLKLRADDSRITPKTARVLEKLPPWCSLFGKSTHPHTFAFLTSLPADFKAEAFM</sequence>
<feature type="domain" description="Peptidase M28" evidence="20">
    <location>
        <begin position="150"/>
        <end position="337"/>
    </location>
</feature>
<evidence type="ECO:0000256" key="2">
    <source>
        <dbReference type="ARBA" id="ARBA00003273"/>
    </source>
</evidence>
<dbReference type="GO" id="GO:0046872">
    <property type="term" value="F:metal ion binding"/>
    <property type="evidence" value="ECO:0007669"/>
    <property type="project" value="UniProtKB-KW"/>
</dbReference>
<dbReference type="OrthoDB" id="76293at2759"/>
<evidence type="ECO:0000256" key="18">
    <source>
        <dbReference type="ARBA" id="ARBA00031512"/>
    </source>
</evidence>
<reference evidence="21 22" key="1">
    <citation type="journal article" date="2020" name="Nat. Food">
        <title>A phased Vanilla planifolia genome enables genetic improvement of flavour and production.</title>
        <authorList>
            <person name="Hasing T."/>
            <person name="Tang H."/>
            <person name="Brym M."/>
            <person name="Khazi F."/>
            <person name="Huang T."/>
            <person name="Chambers A.H."/>
        </authorList>
    </citation>
    <scope>NUCLEOTIDE SEQUENCE [LARGE SCALE GENOMIC DNA]</scope>
    <source>
        <tissue evidence="21">Leaf</tissue>
    </source>
</reference>
<keyword evidence="14 19" id="KW-1133">Transmembrane helix</keyword>
<dbReference type="SUPFAM" id="SSF53187">
    <property type="entry name" value="Zn-dependent exopeptidases"/>
    <property type="match status" value="1"/>
</dbReference>
<feature type="transmembrane region" description="Helical" evidence="19">
    <location>
        <begin position="451"/>
        <end position="475"/>
    </location>
</feature>
<evidence type="ECO:0000259" key="20">
    <source>
        <dbReference type="Pfam" id="PF04389"/>
    </source>
</evidence>
<dbReference type="GO" id="GO:0008235">
    <property type="term" value="F:metalloexopeptidase activity"/>
    <property type="evidence" value="ECO:0007669"/>
    <property type="project" value="InterPro"/>
</dbReference>
<keyword evidence="11" id="KW-0378">Hydrolase</keyword>
<evidence type="ECO:0000256" key="13">
    <source>
        <dbReference type="ARBA" id="ARBA00022833"/>
    </source>
</evidence>
<evidence type="ECO:0000256" key="12">
    <source>
        <dbReference type="ARBA" id="ARBA00022824"/>
    </source>
</evidence>
<dbReference type="GO" id="GO:0006508">
    <property type="term" value="P:proteolysis"/>
    <property type="evidence" value="ECO:0007669"/>
    <property type="project" value="UniProtKB-KW"/>
</dbReference>
<dbReference type="AlphaFoldDB" id="A0A835R8D6"/>
<dbReference type="CDD" id="cd03875">
    <property type="entry name" value="M28_Fxna_like"/>
    <property type="match status" value="1"/>
</dbReference>
<protein>
    <recommendedName>
        <fullName evidence="6">Vacuolar membrane protease</fullName>
    </recommendedName>
    <alternativeName>
        <fullName evidence="18">FXNA-related family protease 1</fullName>
    </alternativeName>
</protein>
<evidence type="ECO:0000256" key="7">
    <source>
        <dbReference type="ARBA" id="ARBA00022554"/>
    </source>
</evidence>
<keyword evidence="13" id="KW-0862">Zinc</keyword>
<dbReference type="EMBL" id="JADCNM010000004">
    <property type="protein sequence ID" value="KAG0486349.1"/>
    <property type="molecule type" value="Genomic_DNA"/>
</dbReference>
<proteinExistence type="inferred from homology"/>
<comment type="caution">
    <text evidence="21">The sequence shown here is derived from an EMBL/GenBank/DDBJ whole genome shotgun (WGS) entry which is preliminary data.</text>
</comment>
<keyword evidence="9 19" id="KW-0812">Transmembrane</keyword>
<dbReference type="Proteomes" id="UP000639772">
    <property type="component" value="Unassembled WGS sequence"/>
</dbReference>
<comment type="cofactor">
    <cofactor evidence="1">
        <name>Zn(2+)</name>
        <dbReference type="ChEBI" id="CHEBI:29105"/>
    </cofactor>
</comment>
<dbReference type="PANTHER" id="PTHR12147">
    <property type="entry name" value="METALLOPEPTIDASE M28 FAMILY MEMBER"/>
    <property type="match status" value="1"/>
</dbReference>
<keyword evidence="17" id="KW-0325">Glycoprotein</keyword>
<keyword evidence="7" id="KW-0926">Vacuole</keyword>
<evidence type="ECO:0000256" key="1">
    <source>
        <dbReference type="ARBA" id="ARBA00001947"/>
    </source>
</evidence>
<comment type="function">
    <text evidence="2">May be involved in vacuolar sorting and osmoregulation.</text>
</comment>
<feature type="transmembrane region" description="Helical" evidence="19">
    <location>
        <begin position="487"/>
        <end position="507"/>
    </location>
</feature>
<evidence type="ECO:0000256" key="3">
    <source>
        <dbReference type="ARBA" id="ARBA00004128"/>
    </source>
</evidence>
<comment type="similarity">
    <text evidence="5">Belongs to the peptidase M28 family.</text>
</comment>
<keyword evidence="15" id="KW-0482">Metalloprotease</keyword>
<feature type="transmembrane region" description="Helical" evidence="19">
    <location>
        <begin position="560"/>
        <end position="582"/>
    </location>
</feature>
<gene>
    <name evidence="21" type="ORF">HPP92_008444</name>
</gene>
<feature type="transmembrane region" description="Helical" evidence="19">
    <location>
        <begin position="388"/>
        <end position="408"/>
    </location>
</feature>
<dbReference type="Gene3D" id="3.40.630.10">
    <property type="entry name" value="Zn peptidases"/>
    <property type="match status" value="1"/>
</dbReference>
<dbReference type="FunFam" id="3.40.630.10:FF:000008">
    <property type="entry name" value="Endoplasmic reticulum metallopeptidase 1"/>
    <property type="match status" value="1"/>
</dbReference>
<dbReference type="Pfam" id="PF04389">
    <property type="entry name" value="Peptidase_M28"/>
    <property type="match status" value="1"/>
</dbReference>
<evidence type="ECO:0000256" key="15">
    <source>
        <dbReference type="ARBA" id="ARBA00023049"/>
    </source>
</evidence>
<keyword evidence="12" id="KW-0256">Endoplasmic reticulum</keyword>
<feature type="transmembrane region" description="Helical" evidence="19">
    <location>
        <begin position="527"/>
        <end position="548"/>
    </location>
</feature>
<evidence type="ECO:0000256" key="11">
    <source>
        <dbReference type="ARBA" id="ARBA00022801"/>
    </source>
</evidence>
<dbReference type="InterPro" id="IPR048024">
    <property type="entry name" value="Fxna-like_M28_dom"/>
</dbReference>
<accession>A0A835R8D6</accession>
<evidence type="ECO:0000256" key="14">
    <source>
        <dbReference type="ARBA" id="ARBA00022989"/>
    </source>
</evidence>
<dbReference type="InterPro" id="IPR007484">
    <property type="entry name" value="Peptidase_M28"/>
</dbReference>
<evidence type="ECO:0000256" key="19">
    <source>
        <dbReference type="SAM" id="Phobius"/>
    </source>
</evidence>
<dbReference type="PANTHER" id="PTHR12147:SF58">
    <property type="entry name" value="VACUOLAR MEMBRANE PROTEASE"/>
    <property type="match status" value="1"/>
</dbReference>